<evidence type="ECO:0000313" key="9">
    <source>
        <dbReference type="EMBL" id="OAG08305.1"/>
    </source>
</evidence>
<dbReference type="InterPro" id="IPR001138">
    <property type="entry name" value="Zn2Cys6_DnaBD"/>
</dbReference>
<dbReference type="EMBL" id="KV441550">
    <property type="protein sequence ID" value="OAG08305.1"/>
    <property type="molecule type" value="Genomic_DNA"/>
</dbReference>
<dbReference type="GeneID" id="28763545"/>
<evidence type="ECO:0000256" key="7">
    <source>
        <dbReference type="SAM" id="MobiDB-lite"/>
    </source>
</evidence>
<dbReference type="OrthoDB" id="3598904at2759"/>
<dbReference type="STRING" id="1460663.A0A177CL95"/>
<dbReference type="Gene3D" id="4.10.240.10">
    <property type="entry name" value="Zn(2)-C6 fungal-type DNA-binding domain"/>
    <property type="match status" value="1"/>
</dbReference>
<dbReference type="InterPro" id="IPR052360">
    <property type="entry name" value="Transcr_Regulatory_Proteins"/>
</dbReference>
<keyword evidence="3" id="KW-0805">Transcription regulation</keyword>
<dbReference type="SMART" id="SM00066">
    <property type="entry name" value="GAL4"/>
    <property type="match status" value="1"/>
</dbReference>
<keyword evidence="4" id="KW-0238">DNA-binding</keyword>
<protein>
    <recommendedName>
        <fullName evidence="8">Zn(2)-C6 fungal-type domain-containing protein</fullName>
    </recommendedName>
</protein>
<keyword evidence="6" id="KW-0539">Nucleus</keyword>
<dbReference type="GO" id="GO:0003677">
    <property type="term" value="F:DNA binding"/>
    <property type="evidence" value="ECO:0007669"/>
    <property type="project" value="UniProtKB-KW"/>
</dbReference>
<dbReference type="Proteomes" id="UP000077069">
    <property type="component" value="Unassembled WGS sequence"/>
</dbReference>
<dbReference type="AlphaFoldDB" id="A0A177CL95"/>
<dbReference type="Pfam" id="PF00172">
    <property type="entry name" value="Zn_clus"/>
    <property type="match status" value="1"/>
</dbReference>
<evidence type="ECO:0000256" key="6">
    <source>
        <dbReference type="ARBA" id="ARBA00023242"/>
    </source>
</evidence>
<dbReference type="PANTHER" id="PTHR36206">
    <property type="entry name" value="ASPERCRYPTIN BIOSYNTHESIS CLUSTER-SPECIFIC TRANSCRIPTION REGULATOR ATNN-RELATED"/>
    <property type="match status" value="1"/>
</dbReference>
<dbReference type="SUPFAM" id="SSF57701">
    <property type="entry name" value="Zn2/Cys6 DNA-binding domain"/>
    <property type="match status" value="1"/>
</dbReference>
<sequence>MPVESHTQKYRIVECNPERPRRFRRGKTGCITCKVRRVRCDEQKPECNRCVSTGRKCDGYQPISPRNSPSGSHQNTSSTSTEALRKQLRIALPKKNDQEIRSFRYFLDVTAPTIAGVFEAEFWLTYIPRACHLDSTIWHAVVALGAVHETSTKTTGSTAGSGTTFALQQINAAINHLVRPKTPSSGQEQNWRALTTSVVFTYLCSFQGLYSDAAIHLSAAKHLIQELHEMRKTPTRSTFSRSTNRRITDTVPSTFDRAPVPYYDLFSVVACLEVTAQLLNSSTDSVGRELLSDASAYITWRTYSAPSIPASSETCEHGRCHPSRATPSNLSHAGRAIKSLLNGLMAMSQRNGREVARLVLHGEESVLAALIRRQQPYVRAYHELSTAIDAFVLDTFAECTCFNSITTPKKSQKKAVDVLRMYHATCFPLFLDSPTDMFPLNTTYHPVLAASESSARGLVYRRGRGGILLRDSPSNSPPAIGDTYLKDLQATNPILDEQEILSIHFEQALTLAESILHEPISQTRSENPSDFVPTLPTTTPLLILANISGITPELRKQVVHLLREYPQQEVLHDSTFAAALCELILGLEASDRHGTLEIEGASPETALSNKTYGANVTFTDTHQARVEIQTWDDWLAERPGREETLLW</sequence>
<feature type="compositionally biased region" description="Polar residues" evidence="7">
    <location>
        <begin position="64"/>
        <end position="82"/>
    </location>
</feature>
<dbReference type="InterPro" id="IPR036864">
    <property type="entry name" value="Zn2-C6_fun-type_DNA-bd_sf"/>
</dbReference>
<evidence type="ECO:0000256" key="3">
    <source>
        <dbReference type="ARBA" id="ARBA00023015"/>
    </source>
</evidence>
<gene>
    <name evidence="9" type="ORF">CC84DRAFT_1173810</name>
</gene>
<dbReference type="GO" id="GO:0008270">
    <property type="term" value="F:zinc ion binding"/>
    <property type="evidence" value="ECO:0007669"/>
    <property type="project" value="InterPro"/>
</dbReference>
<evidence type="ECO:0000256" key="1">
    <source>
        <dbReference type="ARBA" id="ARBA00022723"/>
    </source>
</evidence>
<keyword evidence="5" id="KW-0804">Transcription</keyword>
<dbReference type="CDD" id="cd00067">
    <property type="entry name" value="GAL4"/>
    <property type="match status" value="1"/>
</dbReference>
<keyword evidence="10" id="KW-1185">Reference proteome</keyword>
<dbReference type="InterPro" id="IPR021858">
    <property type="entry name" value="Fun_TF"/>
</dbReference>
<evidence type="ECO:0000256" key="2">
    <source>
        <dbReference type="ARBA" id="ARBA00022833"/>
    </source>
</evidence>
<evidence type="ECO:0000259" key="8">
    <source>
        <dbReference type="PROSITE" id="PS50048"/>
    </source>
</evidence>
<evidence type="ECO:0000256" key="5">
    <source>
        <dbReference type="ARBA" id="ARBA00023163"/>
    </source>
</evidence>
<proteinExistence type="predicted"/>
<organism evidence="9 10">
    <name type="scientific">Paraphaeosphaeria sporulosa</name>
    <dbReference type="NCBI Taxonomy" id="1460663"/>
    <lineage>
        <taxon>Eukaryota</taxon>
        <taxon>Fungi</taxon>
        <taxon>Dikarya</taxon>
        <taxon>Ascomycota</taxon>
        <taxon>Pezizomycotina</taxon>
        <taxon>Dothideomycetes</taxon>
        <taxon>Pleosporomycetidae</taxon>
        <taxon>Pleosporales</taxon>
        <taxon>Massarineae</taxon>
        <taxon>Didymosphaeriaceae</taxon>
        <taxon>Paraphaeosphaeria</taxon>
    </lineage>
</organism>
<dbReference type="PANTHER" id="PTHR36206:SF12">
    <property type="entry name" value="ASPERCRYPTIN BIOSYNTHESIS CLUSTER-SPECIFIC TRANSCRIPTION REGULATOR ATNN-RELATED"/>
    <property type="match status" value="1"/>
</dbReference>
<accession>A0A177CL95</accession>
<dbReference type="PROSITE" id="PS50048">
    <property type="entry name" value="ZN2_CY6_FUNGAL_2"/>
    <property type="match status" value="1"/>
</dbReference>
<evidence type="ECO:0000256" key="4">
    <source>
        <dbReference type="ARBA" id="ARBA00023125"/>
    </source>
</evidence>
<dbReference type="PROSITE" id="PS00463">
    <property type="entry name" value="ZN2_CY6_FUNGAL_1"/>
    <property type="match status" value="1"/>
</dbReference>
<evidence type="ECO:0000313" key="10">
    <source>
        <dbReference type="Proteomes" id="UP000077069"/>
    </source>
</evidence>
<reference evidence="9 10" key="1">
    <citation type="submission" date="2016-05" db="EMBL/GenBank/DDBJ databases">
        <title>Comparative analysis of secretome profiles of manganese(II)-oxidizing ascomycete fungi.</title>
        <authorList>
            <consortium name="DOE Joint Genome Institute"/>
            <person name="Zeiner C.A."/>
            <person name="Purvine S.O."/>
            <person name="Zink E.M."/>
            <person name="Wu S."/>
            <person name="Pasa-Tolic L."/>
            <person name="Chaput D.L."/>
            <person name="Haridas S."/>
            <person name="Grigoriev I.V."/>
            <person name="Santelli C.M."/>
            <person name="Hansel C.M."/>
        </authorList>
    </citation>
    <scope>NUCLEOTIDE SEQUENCE [LARGE SCALE GENOMIC DNA]</scope>
    <source>
        <strain evidence="9 10">AP3s5-JAC2a</strain>
    </source>
</reference>
<dbReference type="Pfam" id="PF11951">
    <property type="entry name" value="Fungal_trans_2"/>
    <property type="match status" value="1"/>
</dbReference>
<dbReference type="GO" id="GO:0000981">
    <property type="term" value="F:DNA-binding transcription factor activity, RNA polymerase II-specific"/>
    <property type="evidence" value="ECO:0007669"/>
    <property type="project" value="InterPro"/>
</dbReference>
<dbReference type="InParanoid" id="A0A177CL95"/>
<keyword evidence="2" id="KW-0862">Zinc</keyword>
<dbReference type="RefSeq" id="XP_018038670.1">
    <property type="nucleotide sequence ID" value="XM_018180059.1"/>
</dbReference>
<keyword evidence="1" id="KW-0479">Metal-binding</keyword>
<name>A0A177CL95_9PLEO</name>
<feature type="region of interest" description="Disordered" evidence="7">
    <location>
        <begin position="61"/>
        <end position="83"/>
    </location>
</feature>
<feature type="domain" description="Zn(2)-C6 fungal-type" evidence="8">
    <location>
        <begin position="29"/>
        <end position="57"/>
    </location>
</feature>